<dbReference type="Pfam" id="PF13302">
    <property type="entry name" value="Acetyltransf_3"/>
    <property type="match status" value="1"/>
</dbReference>
<dbReference type="GO" id="GO:0008080">
    <property type="term" value="F:N-acetyltransferase activity"/>
    <property type="evidence" value="ECO:0007669"/>
    <property type="project" value="InterPro"/>
</dbReference>
<feature type="region of interest" description="Disordered" evidence="4">
    <location>
        <begin position="85"/>
        <end position="116"/>
    </location>
</feature>
<evidence type="ECO:0000313" key="7">
    <source>
        <dbReference type="Proteomes" id="UP001320420"/>
    </source>
</evidence>
<dbReference type="PANTHER" id="PTHR13256">
    <property type="entry name" value="N-ACETYLTRANSFERASE 9"/>
    <property type="match status" value="1"/>
</dbReference>
<protein>
    <recommendedName>
        <fullName evidence="5">N-acetyltransferase domain-containing protein</fullName>
    </recommendedName>
</protein>
<accession>A0AAN9YUT6</accession>
<keyword evidence="2" id="KW-0808">Transferase</keyword>
<dbReference type="InterPro" id="IPR016181">
    <property type="entry name" value="Acyl_CoA_acyltransferase"/>
</dbReference>
<name>A0AAN9YUT6_9PEZI</name>
<proteinExistence type="inferred from homology"/>
<organism evidence="6 7">
    <name type="scientific">Diatrype stigma</name>
    <dbReference type="NCBI Taxonomy" id="117547"/>
    <lineage>
        <taxon>Eukaryota</taxon>
        <taxon>Fungi</taxon>
        <taxon>Dikarya</taxon>
        <taxon>Ascomycota</taxon>
        <taxon>Pezizomycotina</taxon>
        <taxon>Sordariomycetes</taxon>
        <taxon>Xylariomycetidae</taxon>
        <taxon>Xylariales</taxon>
        <taxon>Diatrypaceae</taxon>
        <taxon>Diatrype</taxon>
    </lineage>
</organism>
<dbReference type="PANTHER" id="PTHR13256:SF16">
    <property type="entry name" value="ALPHA_BETA-TUBULIN-N-ACETYLTRANSFERASE 9"/>
    <property type="match status" value="1"/>
</dbReference>
<feature type="region of interest" description="Disordered" evidence="4">
    <location>
        <begin position="240"/>
        <end position="268"/>
    </location>
</feature>
<dbReference type="AlphaFoldDB" id="A0AAN9YUT6"/>
<feature type="domain" description="N-acetyltransferase" evidence="5">
    <location>
        <begin position="124"/>
        <end position="216"/>
    </location>
</feature>
<dbReference type="Proteomes" id="UP001320420">
    <property type="component" value="Unassembled WGS sequence"/>
</dbReference>
<evidence type="ECO:0000256" key="4">
    <source>
        <dbReference type="SAM" id="MobiDB-lite"/>
    </source>
</evidence>
<dbReference type="InterPro" id="IPR000182">
    <property type="entry name" value="GNAT_dom"/>
</dbReference>
<comment type="caution">
    <text evidence="6">The sequence shown here is derived from an EMBL/GenBank/DDBJ whole genome shotgun (WGS) entry which is preliminary data.</text>
</comment>
<feature type="compositionally biased region" description="Gly residues" evidence="4">
    <location>
        <begin position="242"/>
        <end position="252"/>
    </location>
</feature>
<sequence length="280" mass="29399">MKDPEATASEPLTLDEEYENQQSWRTSHDKLTFIVCQAVDSSHISPIEGISGDGGSGSGARVYAGEADAPDRMVGDINLFLTPWEDGENCHDDDDEHGANTASPDGEVHPSSGLGRDPAASAVSYCNGEVDIMIADHDHRGKGLGISAVSALLGFMRRHLPPILAEYGKAQEDGGQHGREGGVGARHRRYELKDLVAKINASNAGSIALFTRLGFKQKGKVNYFGEIEMVLEGFGALASSSGGAGSGTGGGEAKGDAGADADTDTADYQELVYDRSRLSA</sequence>
<evidence type="ECO:0000259" key="5">
    <source>
        <dbReference type="Pfam" id="PF13302"/>
    </source>
</evidence>
<reference evidence="6 7" key="1">
    <citation type="submission" date="2024-02" db="EMBL/GenBank/DDBJ databases">
        <title>De novo assembly and annotation of 12 fungi associated with fruit tree decline syndrome in Ontario, Canada.</title>
        <authorList>
            <person name="Sulman M."/>
            <person name="Ellouze W."/>
            <person name="Ilyukhin E."/>
        </authorList>
    </citation>
    <scope>NUCLEOTIDE SEQUENCE [LARGE SCALE GENOMIC DNA]</scope>
    <source>
        <strain evidence="6 7">M11/M66-122</strain>
    </source>
</reference>
<evidence type="ECO:0000256" key="2">
    <source>
        <dbReference type="ARBA" id="ARBA00022679"/>
    </source>
</evidence>
<dbReference type="Gene3D" id="3.40.630.30">
    <property type="match status" value="1"/>
</dbReference>
<keyword evidence="7" id="KW-1185">Reference proteome</keyword>
<dbReference type="EMBL" id="JAKJXP020000015">
    <property type="protein sequence ID" value="KAK7755149.1"/>
    <property type="molecule type" value="Genomic_DNA"/>
</dbReference>
<keyword evidence="3" id="KW-0012">Acyltransferase</keyword>
<comment type="similarity">
    <text evidence="1">Belongs to the acetyltransferase family. GNAT subfamily.</text>
</comment>
<feature type="compositionally biased region" description="Acidic residues" evidence="4">
    <location>
        <begin position="85"/>
        <end position="96"/>
    </location>
</feature>
<evidence type="ECO:0000256" key="1">
    <source>
        <dbReference type="ARBA" id="ARBA00009342"/>
    </source>
</evidence>
<dbReference type="InterPro" id="IPR039135">
    <property type="entry name" value="NAT9-like"/>
</dbReference>
<dbReference type="SUPFAM" id="SSF55729">
    <property type="entry name" value="Acyl-CoA N-acyltransferases (Nat)"/>
    <property type="match status" value="1"/>
</dbReference>
<feature type="region of interest" description="Disordered" evidence="4">
    <location>
        <begin position="1"/>
        <end position="24"/>
    </location>
</feature>
<gene>
    <name evidence="6" type="ORF">SLS62_002964</name>
</gene>
<evidence type="ECO:0000256" key="3">
    <source>
        <dbReference type="ARBA" id="ARBA00023315"/>
    </source>
</evidence>
<evidence type="ECO:0000313" key="6">
    <source>
        <dbReference type="EMBL" id="KAK7755149.1"/>
    </source>
</evidence>